<evidence type="ECO:0000313" key="8">
    <source>
        <dbReference type="Proteomes" id="UP000053099"/>
    </source>
</evidence>
<sequence>MSPRLLLYLLFAFLGYQLAAALEGLGLLSHSAGLLSLNRLYLTLAGLLTGVLLAPRLESLWERRLGRLRELPPEVPVALTLGATLGLLFTVFLTSLLSQIPGFSPYHSLLLALFLVGLFSYLALGYKDYLRLSQKPSRPIGGKVLDTSVLVDGRVAEVAATGFLEGPLYVPHFVLKELQHFADSPDPLKRAKGRRGLETLERLKELVVLEVLEDIPKGESVDEKLLFLARDLTAALVTNDLALLQMARIYGVKALSVQALAQALRPQLKVGDTLKLLILKEGKEPHQGVGYLEDGSMVVVDGGIRYRGQEVEVVITQAIQTQVGRLFFAQPAAEAQS</sequence>
<accession>A0A0N0ZPU6</accession>
<dbReference type="Proteomes" id="UP000053099">
    <property type="component" value="Unassembled WGS sequence"/>
</dbReference>
<dbReference type="InterPro" id="IPR002792">
    <property type="entry name" value="TRAM_dom"/>
</dbReference>
<evidence type="ECO:0000256" key="5">
    <source>
        <dbReference type="SAM" id="Phobius"/>
    </source>
</evidence>
<evidence type="ECO:0000256" key="4">
    <source>
        <dbReference type="ARBA" id="ARBA00022842"/>
    </source>
</evidence>
<dbReference type="GO" id="GO:0016787">
    <property type="term" value="F:hydrolase activity"/>
    <property type="evidence" value="ECO:0007669"/>
    <property type="project" value="UniProtKB-KW"/>
</dbReference>
<evidence type="ECO:0000256" key="3">
    <source>
        <dbReference type="ARBA" id="ARBA00022801"/>
    </source>
</evidence>
<dbReference type="Pfam" id="PF01850">
    <property type="entry name" value="PIN"/>
    <property type="match status" value="1"/>
</dbReference>
<keyword evidence="4" id="KW-0460">Magnesium</keyword>
<keyword evidence="5" id="KW-0812">Transmembrane</keyword>
<feature type="transmembrane region" description="Helical" evidence="5">
    <location>
        <begin position="75"/>
        <end position="100"/>
    </location>
</feature>
<dbReference type="GO" id="GO:0004518">
    <property type="term" value="F:nuclease activity"/>
    <property type="evidence" value="ECO:0007669"/>
    <property type="project" value="UniProtKB-KW"/>
</dbReference>
<evidence type="ECO:0000259" key="6">
    <source>
        <dbReference type="PROSITE" id="PS50926"/>
    </source>
</evidence>
<dbReference type="SMART" id="SM00670">
    <property type="entry name" value="PINc"/>
    <property type="match status" value="1"/>
</dbReference>
<dbReference type="Pfam" id="PF01938">
    <property type="entry name" value="TRAM"/>
    <property type="match status" value="1"/>
</dbReference>
<dbReference type="Gene3D" id="3.40.50.1010">
    <property type="entry name" value="5'-nuclease"/>
    <property type="match status" value="1"/>
</dbReference>
<evidence type="ECO:0000256" key="2">
    <source>
        <dbReference type="ARBA" id="ARBA00022722"/>
    </source>
</evidence>
<feature type="transmembrane region" description="Helical" evidence="5">
    <location>
        <begin position="37"/>
        <end position="54"/>
    </location>
</feature>
<gene>
    <name evidence="7" type="ORF">AN926_06920</name>
</gene>
<organism evidence="7 8">
    <name type="scientific">Thermus scotoductus</name>
    <dbReference type="NCBI Taxonomy" id="37636"/>
    <lineage>
        <taxon>Bacteria</taxon>
        <taxon>Thermotogati</taxon>
        <taxon>Deinococcota</taxon>
        <taxon>Deinococci</taxon>
        <taxon>Thermales</taxon>
        <taxon>Thermaceae</taxon>
        <taxon>Thermus</taxon>
    </lineage>
</organism>
<feature type="domain" description="TRAM" evidence="6">
    <location>
        <begin position="267"/>
        <end position="328"/>
    </location>
</feature>
<evidence type="ECO:0000256" key="1">
    <source>
        <dbReference type="ARBA" id="ARBA00001946"/>
    </source>
</evidence>
<reference evidence="7 8" key="1">
    <citation type="submission" date="2015-09" db="EMBL/GenBank/DDBJ databases">
        <title>Draft genome sequence of Thermus scotoductus strain K1 isolated from a geothermal spring in Nagorno-Karabakh, Armenia.</title>
        <authorList>
            <person name="Saghatelyan A."/>
            <person name="Poghosyan L."/>
            <person name="Panosyan H."/>
            <person name="Birkeland N.-K."/>
        </authorList>
    </citation>
    <scope>NUCLEOTIDE SEQUENCE [LARGE SCALE GENOMIC DNA]</scope>
    <source>
        <strain evidence="7 8">K1</strain>
    </source>
</reference>
<dbReference type="PANTHER" id="PTHR11603">
    <property type="entry name" value="AAA FAMILY ATPASE"/>
    <property type="match status" value="1"/>
</dbReference>
<dbReference type="InterPro" id="IPR052041">
    <property type="entry name" value="Nucleic_acid_metab_PIN/TRAM"/>
</dbReference>
<feature type="transmembrane region" description="Helical" evidence="5">
    <location>
        <begin position="106"/>
        <end position="126"/>
    </location>
</feature>
<keyword evidence="2" id="KW-0540">Nuclease</keyword>
<comment type="caution">
    <text evidence="7">The sequence shown here is derived from an EMBL/GenBank/DDBJ whole genome shotgun (WGS) entry which is preliminary data.</text>
</comment>
<dbReference type="AlphaFoldDB" id="A0A0N0ZPU6"/>
<comment type="cofactor">
    <cofactor evidence="1">
        <name>Mg(2+)</name>
        <dbReference type="ChEBI" id="CHEBI:18420"/>
    </cofactor>
</comment>
<keyword evidence="3" id="KW-0378">Hydrolase</keyword>
<proteinExistence type="predicted"/>
<dbReference type="InterPro" id="IPR029060">
    <property type="entry name" value="PIN-like_dom_sf"/>
</dbReference>
<dbReference type="InterPro" id="IPR002716">
    <property type="entry name" value="PIN_dom"/>
</dbReference>
<evidence type="ECO:0000313" key="7">
    <source>
        <dbReference type="EMBL" id="KPD30699.1"/>
    </source>
</evidence>
<dbReference type="CDD" id="cd09877">
    <property type="entry name" value="PIN_YacL-like"/>
    <property type="match status" value="1"/>
</dbReference>
<protein>
    <recommendedName>
        <fullName evidence="6">TRAM domain-containing protein</fullName>
    </recommendedName>
</protein>
<dbReference type="PATRIC" id="fig|37636.3.peg.450"/>
<name>A0A0N0ZPU6_THESC</name>
<dbReference type="EMBL" id="LJJR01000017">
    <property type="protein sequence ID" value="KPD30699.1"/>
    <property type="molecule type" value="Genomic_DNA"/>
</dbReference>
<dbReference type="PROSITE" id="PS50926">
    <property type="entry name" value="TRAM"/>
    <property type="match status" value="1"/>
</dbReference>
<dbReference type="PANTHER" id="PTHR11603:SF147">
    <property type="entry name" value="MEMBRANE PROTEIN"/>
    <property type="match status" value="1"/>
</dbReference>
<dbReference type="SUPFAM" id="SSF88723">
    <property type="entry name" value="PIN domain-like"/>
    <property type="match status" value="1"/>
</dbReference>
<keyword evidence="5" id="KW-0472">Membrane</keyword>
<keyword evidence="5" id="KW-1133">Transmembrane helix</keyword>